<reference evidence="2 3" key="1">
    <citation type="submission" date="2020-08" db="EMBL/GenBank/DDBJ databases">
        <title>Sequencing the genomes of 1000 actinobacteria strains.</title>
        <authorList>
            <person name="Klenk H.-P."/>
        </authorList>
    </citation>
    <scope>NUCLEOTIDE SEQUENCE [LARGE SCALE GENOMIC DNA]</scope>
    <source>
        <strain evidence="2 3">DSM 44230</strain>
    </source>
</reference>
<dbReference type="RefSeq" id="WP_185005367.1">
    <property type="nucleotide sequence ID" value="NZ_BAAAUI010000001.1"/>
</dbReference>
<gene>
    <name evidence="2" type="ORF">HNR67_005763</name>
</gene>
<sequence length="470" mass="49522">MGSLSSARVLTGAVVLSLAASGLVAGTASAAEGPDIRSTVSVAGGTYLPGDPITVKLTVTNAGDRGAYYLRKHEQHVSGTRFFIDNMSDWGDLGPGGLGASYLPGESREYTLRGHLGEWGGGDARFRLGPISPRDVNPADDQGEALVPVVSPENKVVVSGQIYGDADLNGEPSAGEGLAGATVELRDNEGARTAVTGADGGYSFPGVSPGKHSLSVQSVPGGWISHGYRELRLDGSAPETKVSFRAMRPLSESLRVSVGLDKASYPVGAEAEIRLTLTNTGTRALTGIHVACDRIDNRLQLEVPPEGWGELGYYAAGTTVQPGQTREYRVRGTVPAHGGVRGHLYQSCDFCQLEEHSDGQPRGLLTAKVTGRDGTSSGTLFDDRNNNATVDPGEGLVNQEVRLIDLDNGHEFTAQTDGAGVLRLAGPAGRYRMTVQGWGFVRKDVVFDVVAPPSDYYSGWAHVLRPIPGR</sequence>
<feature type="signal peptide" evidence="1">
    <location>
        <begin position="1"/>
        <end position="30"/>
    </location>
</feature>
<keyword evidence="1" id="KW-0732">Signal</keyword>
<evidence type="ECO:0000256" key="1">
    <source>
        <dbReference type="SAM" id="SignalP"/>
    </source>
</evidence>
<feature type="chain" id="PRO_5031466596" description="Alpha-amylase" evidence="1">
    <location>
        <begin position="31"/>
        <end position="470"/>
    </location>
</feature>
<proteinExistence type="predicted"/>
<dbReference type="EMBL" id="JACHMH010000001">
    <property type="protein sequence ID" value="MBB4679645.1"/>
    <property type="molecule type" value="Genomic_DNA"/>
</dbReference>
<dbReference type="SUPFAM" id="SSF49478">
    <property type="entry name" value="Cna protein B-type domain"/>
    <property type="match status" value="1"/>
</dbReference>
<accession>A0A7W7CED6</accession>
<evidence type="ECO:0008006" key="4">
    <source>
        <dbReference type="Google" id="ProtNLM"/>
    </source>
</evidence>
<organism evidence="2 3">
    <name type="scientific">Crossiella cryophila</name>
    <dbReference type="NCBI Taxonomy" id="43355"/>
    <lineage>
        <taxon>Bacteria</taxon>
        <taxon>Bacillati</taxon>
        <taxon>Actinomycetota</taxon>
        <taxon>Actinomycetes</taxon>
        <taxon>Pseudonocardiales</taxon>
        <taxon>Pseudonocardiaceae</taxon>
        <taxon>Crossiella</taxon>
    </lineage>
</organism>
<protein>
    <recommendedName>
        <fullName evidence="4">Alpha-amylase</fullName>
    </recommendedName>
</protein>
<evidence type="ECO:0000313" key="3">
    <source>
        <dbReference type="Proteomes" id="UP000533598"/>
    </source>
</evidence>
<evidence type="ECO:0000313" key="2">
    <source>
        <dbReference type="EMBL" id="MBB4679645.1"/>
    </source>
</evidence>
<dbReference type="GO" id="GO:0005975">
    <property type="term" value="P:carbohydrate metabolic process"/>
    <property type="evidence" value="ECO:0007669"/>
    <property type="project" value="UniProtKB-ARBA"/>
</dbReference>
<comment type="caution">
    <text evidence="2">The sequence shown here is derived from an EMBL/GenBank/DDBJ whole genome shotgun (WGS) entry which is preliminary data.</text>
</comment>
<dbReference type="InterPro" id="IPR013783">
    <property type="entry name" value="Ig-like_fold"/>
</dbReference>
<dbReference type="Gene3D" id="2.60.40.10">
    <property type="entry name" value="Immunoglobulins"/>
    <property type="match status" value="1"/>
</dbReference>
<dbReference type="AlphaFoldDB" id="A0A7W7CED6"/>
<name>A0A7W7CED6_9PSEU</name>
<keyword evidence="3" id="KW-1185">Reference proteome</keyword>
<dbReference type="Proteomes" id="UP000533598">
    <property type="component" value="Unassembled WGS sequence"/>
</dbReference>
<dbReference type="Pfam" id="PF13620">
    <property type="entry name" value="CarboxypepD_reg"/>
    <property type="match status" value="1"/>
</dbReference>